<dbReference type="Pfam" id="PF12833">
    <property type="entry name" value="HTH_18"/>
    <property type="match status" value="1"/>
</dbReference>
<dbReference type="InterPro" id="IPR018060">
    <property type="entry name" value="HTH_AraC"/>
</dbReference>
<dbReference type="InterPro" id="IPR009057">
    <property type="entry name" value="Homeodomain-like_sf"/>
</dbReference>
<name>A0A0U1L0S4_9FIRM</name>
<gene>
    <name evidence="5" type="ORF">SpAn4DRAFT_2494</name>
</gene>
<dbReference type="AlphaFoldDB" id="A0A0U1L0S4"/>
<dbReference type="PANTHER" id="PTHR43280:SF2">
    <property type="entry name" value="HTH-TYPE TRANSCRIPTIONAL REGULATOR EXSA"/>
    <property type="match status" value="1"/>
</dbReference>
<evidence type="ECO:0000256" key="2">
    <source>
        <dbReference type="ARBA" id="ARBA00023125"/>
    </source>
</evidence>
<dbReference type="EMBL" id="CTRP01000012">
    <property type="protein sequence ID" value="CQR73262.1"/>
    <property type="molecule type" value="Genomic_DNA"/>
</dbReference>
<dbReference type="PROSITE" id="PS01124">
    <property type="entry name" value="HTH_ARAC_FAMILY_2"/>
    <property type="match status" value="1"/>
</dbReference>
<evidence type="ECO:0000259" key="4">
    <source>
        <dbReference type="PROSITE" id="PS01124"/>
    </source>
</evidence>
<keyword evidence="6" id="KW-1185">Reference proteome</keyword>
<dbReference type="Gene3D" id="3.30.450.20">
    <property type="entry name" value="PAS domain"/>
    <property type="match status" value="1"/>
</dbReference>
<dbReference type="Proteomes" id="UP000049855">
    <property type="component" value="Unassembled WGS sequence"/>
</dbReference>
<accession>A0A0U1L0S4</accession>
<dbReference type="GO" id="GO:0003700">
    <property type="term" value="F:DNA-binding transcription factor activity"/>
    <property type="evidence" value="ECO:0007669"/>
    <property type="project" value="InterPro"/>
</dbReference>
<reference evidence="6" key="1">
    <citation type="submission" date="2015-03" db="EMBL/GenBank/DDBJ databases">
        <authorList>
            <person name="Nijsse Bart"/>
        </authorList>
    </citation>
    <scope>NUCLEOTIDE SEQUENCE [LARGE SCALE GENOMIC DNA]</scope>
</reference>
<keyword evidence="3" id="KW-0804">Transcription</keyword>
<dbReference type="SMART" id="SM00342">
    <property type="entry name" value="HTH_ARAC"/>
    <property type="match status" value="1"/>
</dbReference>
<dbReference type="GO" id="GO:0043565">
    <property type="term" value="F:sequence-specific DNA binding"/>
    <property type="evidence" value="ECO:0007669"/>
    <property type="project" value="InterPro"/>
</dbReference>
<dbReference type="Gene3D" id="1.10.10.60">
    <property type="entry name" value="Homeodomain-like"/>
    <property type="match status" value="2"/>
</dbReference>
<sequence length="312" mass="36569">MEYMTVQEAAKKWGISVRRVQYLCNHKTIRGITKLGKFWIIPRELGKPKDSRYKLNEEKQNDSNQPMQSLGENIEVFSKIIEFFPYPIHVYAPDGTMILTNEECLRVMHIPSKDKIIGKFNVLQDPIIDEWGEDTRRQIIRSFQGEFVQFQGLVMPIQNILRRFESNEVCSDISIQNIICFPIFHNDSQLAYVVHVFITARIYTDEEKMSKAKKYIEEHWIEEFDLSRIAQSVNLSKYHFSRLFKKETSITPFNYYQDIKIAKLKDTLCDRGLSISEAFSACGLDYNGNYAKVFKNRVGLTPSQYRKMIGQK</sequence>
<organism evidence="5 6">
    <name type="scientific">Sporomusa ovata</name>
    <dbReference type="NCBI Taxonomy" id="2378"/>
    <lineage>
        <taxon>Bacteria</taxon>
        <taxon>Bacillati</taxon>
        <taxon>Bacillota</taxon>
        <taxon>Negativicutes</taxon>
        <taxon>Selenomonadales</taxon>
        <taxon>Sporomusaceae</taxon>
        <taxon>Sporomusa</taxon>
    </lineage>
</organism>
<evidence type="ECO:0000313" key="6">
    <source>
        <dbReference type="Proteomes" id="UP000049855"/>
    </source>
</evidence>
<evidence type="ECO:0000256" key="3">
    <source>
        <dbReference type="ARBA" id="ARBA00023163"/>
    </source>
</evidence>
<evidence type="ECO:0000256" key="1">
    <source>
        <dbReference type="ARBA" id="ARBA00023015"/>
    </source>
</evidence>
<dbReference type="SUPFAM" id="SSF46689">
    <property type="entry name" value="Homeodomain-like"/>
    <property type="match status" value="2"/>
</dbReference>
<protein>
    <submittedName>
        <fullName evidence="5">Transcriptional regulator, AraC family</fullName>
    </submittedName>
</protein>
<proteinExistence type="predicted"/>
<feature type="domain" description="HTH araC/xylS-type" evidence="4">
    <location>
        <begin position="210"/>
        <end position="308"/>
    </location>
</feature>
<keyword evidence="1" id="KW-0805">Transcription regulation</keyword>
<evidence type="ECO:0000313" key="5">
    <source>
        <dbReference type="EMBL" id="CQR73262.1"/>
    </source>
</evidence>
<dbReference type="RefSeq" id="WP_021168048.1">
    <property type="nucleotide sequence ID" value="NZ_CTRP01000012.1"/>
</dbReference>
<keyword evidence="2" id="KW-0238">DNA-binding</keyword>
<dbReference type="PANTHER" id="PTHR43280">
    <property type="entry name" value="ARAC-FAMILY TRANSCRIPTIONAL REGULATOR"/>
    <property type="match status" value="1"/>
</dbReference>